<dbReference type="Proteomes" id="UP000078542">
    <property type="component" value="Unassembled WGS sequence"/>
</dbReference>
<gene>
    <name evidence="2" type="ORF">ALC62_05736</name>
</gene>
<dbReference type="STRING" id="456900.A0A151IJI7"/>
<dbReference type="InterPro" id="IPR005135">
    <property type="entry name" value="Endo/exonuclease/phosphatase"/>
</dbReference>
<sequence length="260" mass="29016">DSIFNSSGHVQLREDITGAGDRGVAMLIQSSLRFDPIDLSAFFHPSWEIQGATFTTGDSTTLAIFNIYKHCNLVTPAQVIRTFFNFSSTFNHALIVGDLNAHHPHWHCDQTDAIGRILFDELDRVDYVVLNEDAPILIQPPGRHKSVIDLAIASPALALITHSDTEMDPMGSDHYPVYSTIGGTLLNAKRFLYKIKLSEQQLADLTRTLWRDFAGLRSASSGSCFSPIARYEHLNNHVVEGAREYLPENQRLPRTVKVKG</sequence>
<dbReference type="EMBL" id="KQ977345">
    <property type="protein sequence ID" value="KYN03418.1"/>
    <property type="molecule type" value="Genomic_DNA"/>
</dbReference>
<reference evidence="2 3" key="1">
    <citation type="submission" date="2016-03" db="EMBL/GenBank/DDBJ databases">
        <title>Cyphomyrmex costatus WGS genome.</title>
        <authorList>
            <person name="Nygaard S."/>
            <person name="Hu H."/>
            <person name="Boomsma J."/>
            <person name="Zhang G."/>
        </authorList>
    </citation>
    <scope>NUCLEOTIDE SEQUENCE [LARGE SCALE GENOMIC DNA]</scope>
    <source>
        <strain evidence="2">MS0001</strain>
        <tissue evidence="2">Whole body</tissue>
    </source>
</reference>
<dbReference type="AlphaFoldDB" id="A0A151IJI7"/>
<organism evidence="2 3">
    <name type="scientific">Cyphomyrmex costatus</name>
    <dbReference type="NCBI Taxonomy" id="456900"/>
    <lineage>
        <taxon>Eukaryota</taxon>
        <taxon>Metazoa</taxon>
        <taxon>Ecdysozoa</taxon>
        <taxon>Arthropoda</taxon>
        <taxon>Hexapoda</taxon>
        <taxon>Insecta</taxon>
        <taxon>Pterygota</taxon>
        <taxon>Neoptera</taxon>
        <taxon>Endopterygota</taxon>
        <taxon>Hymenoptera</taxon>
        <taxon>Apocrita</taxon>
        <taxon>Aculeata</taxon>
        <taxon>Formicoidea</taxon>
        <taxon>Formicidae</taxon>
        <taxon>Myrmicinae</taxon>
        <taxon>Cyphomyrmex</taxon>
    </lineage>
</organism>
<evidence type="ECO:0000313" key="2">
    <source>
        <dbReference type="EMBL" id="KYN03418.1"/>
    </source>
</evidence>
<keyword evidence="3" id="KW-1185">Reference proteome</keyword>
<evidence type="ECO:0000313" key="3">
    <source>
        <dbReference type="Proteomes" id="UP000078542"/>
    </source>
</evidence>
<dbReference type="InterPro" id="IPR036691">
    <property type="entry name" value="Endo/exonu/phosph_ase_sf"/>
</dbReference>
<dbReference type="GO" id="GO:0003824">
    <property type="term" value="F:catalytic activity"/>
    <property type="evidence" value="ECO:0007669"/>
    <property type="project" value="InterPro"/>
</dbReference>
<feature type="non-terminal residue" evidence="2">
    <location>
        <position position="1"/>
    </location>
</feature>
<accession>A0A151IJI7</accession>
<dbReference type="SUPFAM" id="SSF56219">
    <property type="entry name" value="DNase I-like"/>
    <property type="match status" value="1"/>
</dbReference>
<dbReference type="Pfam" id="PF14529">
    <property type="entry name" value="Exo_endo_phos_2"/>
    <property type="match status" value="1"/>
</dbReference>
<feature type="domain" description="Endonuclease/exonuclease/phosphatase" evidence="1">
    <location>
        <begin position="63"/>
        <end position="178"/>
    </location>
</feature>
<dbReference type="PANTHER" id="PTHR33273:SF4">
    <property type="entry name" value="ENDONUCLEASE_EXONUCLEASE_PHOSPHATASE DOMAIN-CONTAINING PROTEIN"/>
    <property type="match status" value="1"/>
</dbReference>
<protein>
    <recommendedName>
        <fullName evidence="1">Endonuclease/exonuclease/phosphatase domain-containing protein</fullName>
    </recommendedName>
</protein>
<evidence type="ECO:0000259" key="1">
    <source>
        <dbReference type="Pfam" id="PF14529"/>
    </source>
</evidence>
<proteinExistence type="predicted"/>
<name>A0A151IJI7_9HYME</name>
<dbReference type="Gene3D" id="3.60.10.10">
    <property type="entry name" value="Endonuclease/exonuclease/phosphatase"/>
    <property type="match status" value="1"/>
</dbReference>
<dbReference type="PANTHER" id="PTHR33273">
    <property type="entry name" value="DOMAIN-CONTAINING PROTEIN, PUTATIVE-RELATED"/>
    <property type="match status" value="1"/>
</dbReference>